<dbReference type="GO" id="GO:0004527">
    <property type="term" value="F:exonuclease activity"/>
    <property type="evidence" value="ECO:0007669"/>
    <property type="project" value="UniProtKB-KW"/>
</dbReference>
<name>A0A5B8XJR2_9RICK</name>
<protein>
    <submittedName>
        <fullName evidence="2">3'-5' exonuclease</fullName>
    </submittedName>
</protein>
<gene>
    <name evidence="2" type="ORF">Deia_00993</name>
</gene>
<dbReference type="InterPro" id="IPR012337">
    <property type="entry name" value="RNaseH-like_sf"/>
</dbReference>
<proteinExistence type="predicted"/>
<evidence type="ECO:0000313" key="3">
    <source>
        <dbReference type="Proteomes" id="UP000321934"/>
    </source>
</evidence>
<keyword evidence="3" id="KW-1185">Reference proteome</keyword>
<dbReference type="InterPro" id="IPR019288">
    <property type="entry name" value="3'-5'_exonuclease_PolB-like"/>
</dbReference>
<reference evidence="2 3" key="1">
    <citation type="journal article" date="2019" name="ISME J.">
        <title>Deianiraea, an extracellular bacterium associated with the ciliate Paramecium, suggests an alternative scenario for the evolution of Rickettsiales.</title>
        <authorList>
            <person name="Castelli M."/>
            <person name="Sabaneyeva E."/>
            <person name="Lanzoni O."/>
            <person name="Lebedeva N."/>
            <person name="Floriano A.M."/>
            <person name="Gaiarsa S."/>
            <person name="Benken K."/>
            <person name="Modeo L."/>
            <person name="Bandi C."/>
            <person name="Potekhin A."/>
            <person name="Sassera D."/>
            <person name="Petroni G."/>
        </authorList>
    </citation>
    <scope>NUCLEOTIDE SEQUENCE [LARGE SCALE GENOMIC DNA]</scope>
    <source>
        <strain evidence="2">CyL4-1</strain>
    </source>
</reference>
<keyword evidence="2" id="KW-0540">Nuclease</keyword>
<feature type="domain" description="Predicted 3'-5' exonuclease PolB-like" evidence="1">
    <location>
        <begin position="52"/>
        <end position="264"/>
    </location>
</feature>
<dbReference type="SUPFAM" id="SSF53098">
    <property type="entry name" value="Ribonuclease H-like"/>
    <property type="match status" value="1"/>
</dbReference>
<dbReference type="Pfam" id="PF10108">
    <property type="entry name" value="DNA_pol_B_exo2"/>
    <property type="match status" value="1"/>
</dbReference>
<dbReference type="OrthoDB" id="13288at2"/>
<evidence type="ECO:0000259" key="1">
    <source>
        <dbReference type="Pfam" id="PF10108"/>
    </source>
</evidence>
<dbReference type="EMBL" id="CP029077">
    <property type="protein sequence ID" value="QED23777.1"/>
    <property type="molecule type" value="Genomic_DNA"/>
</dbReference>
<accession>A0A5B8XJR2</accession>
<sequence length="277" mass="32234">MLNKGKIFAFDIETVPDLHAAKRLLCLDEKTTNDEVYRLIVEYHEKIANGNQFLRQPFWQLACLSYVEAEITDTKDEKWYKTLNIKSAGDEKSTEEELILGFSKYCGKNTPRFVTFNGKTFDIPVLKYRAMFYDIAFDWFYKEEQISQYRSEKTYSDKWGDRYNLDLIDFYKPPSGGLKMAEVCSLFDIPAKINTDGSEVFTLFKDGKIAEIRNYCEEDAIATFILFLISEFHKGEISKSGYEKSLASLFENIAKIKHLEQFYSQAKTSIKFGKFIV</sequence>
<evidence type="ECO:0000313" key="2">
    <source>
        <dbReference type="EMBL" id="QED23777.1"/>
    </source>
</evidence>
<dbReference type="RefSeq" id="WP_146821138.1">
    <property type="nucleotide sequence ID" value="NZ_CP029077.1"/>
</dbReference>
<dbReference type="AlphaFoldDB" id="A0A5B8XJR2"/>
<dbReference type="Gene3D" id="3.30.420.10">
    <property type="entry name" value="Ribonuclease H-like superfamily/Ribonuclease H"/>
    <property type="match status" value="1"/>
</dbReference>
<organism evidence="2 3">
    <name type="scientific">Candidatus Deianiraea vastatrix</name>
    <dbReference type="NCBI Taxonomy" id="2163644"/>
    <lineage>
        <taxon>Bacteria</taxon>
        <taxon>Pseudomonadati</taxon>
        <taxon>Pseudomonadota</taxon>
        <taxon>Alphaproteobacteria</taxon>
        <taxon>Rickettsiales</taxon>
        <taxon>Candidatus Deianiraeaceae</taxon>
        <taxon>Candidatus Deianiraea</taxon>
    </lineage>
</organism>
<dbReference type="InterPro" id="IPR036397">
    <property type="entry name" value="RNaseH_sf"/>
</dbReference>
<keyword evidence="2" id="KW-0378">Hydrolase</keyword>
<dbReference type="Proteomes" id="UP000321934">
    <property type="component" value="Chromosome"/>
</dbReference>
<keyword evidence="2" id="KW-0269">Exonuclease</keyword>
<dbReference type="GO" id="GO:0003676">
    <property type="term" value="F:nucleic acid binding"/>
    <property type="evidence" value="ECO:0007669"/>
    <property type="project" value="InterPro"/>
</dbReference>